<name>A0A1I2DF27_9BACT</name>
<gene>
    <name evidence="2" type="ORF">SAMN02745121_05566</name>
</gene>
<feature type="compositionally biased region" description="Acidic residues" evidence="1">
    <location>
        <begin position="88"/>
        <end position="101"/>
    </location>
</feature>
<proteinExistence type="predicted"/>
<accession>A0A1I2DF27</accession>
<sequence>MFGLFNNDRGNRRSGYVHCRGVVALAVSLALLGCSGGGGGGTEAAPSSGDEPGSSSDTSDTSNPPTGSSSEPGGTDTTSPGEVITEGDPTEGDPTEGDPTEGDPSAGPTTETSGDPPVEECHLADDNVECNLLVERSGAIAVSSEHLYPPASFKAADEPTAAEACDIYGQDCPEGQKCTVIGQQWNEVACVPLTQFPRQLGEYCGQEGDGDTCDVGLLCQWDALIMSSVCKPLCGCGEASPTCSENERCVIYNNGLLPMCERLCDPLDVSTCKEGEVCIKGQWVNDFFCRLDASAETGKFRDACDKANGCDPGYSCEAPEYVPGGCPEGAIACCTPMCDLDDPQCPEDSKCYEYFGGFGLEPAQCLEDVGFCTVETAPLVERGELRLSI</sequence>
<dbReference type="EMBL" id="FOMX01000019">
    <property type="protein sequence ID" value="SFE79058.1"/>
    <property type="molecule type" value="Genomic_DNA"/>
</dbReference>
<evidence type="ECO:0000256" key="1">
    <source>
        <dbReference type="SAM" id="MobiDB-lite"/>
    </source>
</evidence>
<feature type="region of interest" description="Disordered" evidence="1">
    <location>
        <begin position="38"/>
        <end position="121"/>
    </location>
</feature>
<feature type="compositionally biased region" description="Low complexity" evidence="1">
    <location>
        <begin position="43"/>
        <end position="70"/>
    </location>
</feature>
<evidence type="ECO:0000313" key="3">
    <source>
        <dbReference type="Proteomes" id="UP000199400"/>
    </source>
</evidence>
<feature type="compositionally biased region" description="Polar residues" evidence="1">
    <location>
        <begin position="71"/>
        <end position="80"/>
    </location>
</feature>
<evidence type="ECO:0000313" key="2">
    <source>
        <dbReference type="EMBL" id="SFE79058.1"/>
    </source>
</evidence>
<dbReference type="Proteomes" id="UP000199400">
    <property type="component" value="Unassembled WGS sequence"/>
</dbReference>
<reference evidence="3" key="1">
    <citation type="submission" date="2016-10" db="EMBL/GenBank/DDBJ databases">
        <authorList>
            <person name="Varghese N."/>
            <person name="Submissions S."/>
        </authorList>
    </citation>
    <scope>NUCLEOTIDE SEQUENCE [LARGE SCALE GENOMIC DNA]</scope>
    <source>
        <strain evidence="3">ATCC 25963</strain>
    </source>
</reference>
<dbReference type="AlphaFoldDB" id="A0A1I2DF27"/>
<organism evidence="2 3">
    <name type="scientific">Nannocystis exedens</name>
    <dbReference type="NCBI Taxonomy" id="54"/>
    <lineage>
        <taxon>Bacteria</taxon>
        <taxon>Pseudomonadati</taxon>
        <taxon>Myxococcota</taxon>
        <taxon>Polyangia</taxon>
        <taxon>Nannocystales</taxon>
        <taxon>Nannocystaceae</taxon>
        <taxon>Nannocystis</taxon>
    </lineage>
</organism>
<dbReference type="STRING" id="54.SAMN02745121_05566"/>
<keyword evidence="3" id="KW-1185">Reference proteome</keyword>
<protein>
    <submittedName>
        <fullName evidence="2">Uncharacterized protein</fullName>
    </submittedName>
</protein>